<dbReference type="EMBL" id="MIGX01000068">
    <property type="protein sequence ID" value="PPT89264.1"/>
    <property type="molecule type" value="Genomic_DNA"/>
</dbReference>
<name>A0A2S6ZDH8_9XANT</name>
<protein>
    <recommendedName>
        <fullName evidence="3">IS110 family transposase</fullName>
    </recommendedName>
</protein>
<gene>
    <name evidence="1" type="ORF">XthCFBP4691_13610</name>
</gene>
<organism evidence="1 2">
    <name type="scientific">Xanthomonas theicola</name>
    <dbReference type="NCBI Taxonomy" id="56464"/>
    <lineage>
        <taxon>Bacteria</taxon>
        <taxon>Pseudomonadati</taxon>
        <taxon>Pseudomonadota</taxon>
        <taxon>Gammaproteobacteria</taxon>
        <taxon>Lysobacterales</taxon>
        <taxon>Lysobacteraceae</taxon>
        <taxon>Xanthomonas</taxon>
    </lineage>
</organism>
<proteinExistence type="predicted"/>
<evidence type="ECO:0000313" key="1">
    <source>
        <dbReference type="EMBL" id="PPT89264.1"/>
    </source>
</evidence>
<keyword evidence="2" id="KW-1185">Reference proteome</keyword>
<comment type="caution">
    <text evidence="1">The sequence shown here is derived from an EMBL/GenBank/DDBJ whole genome shotgun (WGS) entry which is preliminary data.</text>
</comment>
<sequence>MLAMAAQCIHAPPTAVLPAPLQARRERRHLCRTLLAQRDAQRRCLAQVTCQAVRGQWVEAIALLQQRIREVSGQIAQAGAACSSLPKVPGLGPIVRATLAARLPELGTVHLRKIAAPGRAGPVQSRQRPLAR</sequence>
<evidence type="ECO:0008006" key="3">
    <source>
        <dbReference type="Google" id="ProtNLM"/>
    </source>
</evidence>
<reference evidence="1 2" key="1">
    <citation type="submission" date="2016-08" db="EMBL/GenBank/DDBJ databases">
        <title>Evolution of the type three secretion system and type three effector repertoires in Xanthomonas.</title>
        <authorList>
            <person name="Merda D."/>
            <person name="Briand M."/>
            <person name="Bosis E."/>
            <person name="Rousseau C."/>
            <person name="Portier P."/>
            <person name="Jacques M.-A."/>
            <person name="Fischer-Le Saux M."/>
        </authorList>
    </citation>
    <scope>NUCLEOTIDE SEQUENCE [LARGE SCALE GENOMIC DNA]</scope>
    <source>
        <strain evidence="1 2">CFBP 4691</strain>
    </source>
</reference>
<feature type="non-terminal residue" evidence="1">
    <location>
        <position position="132"/>
    </location>
</feature>
<dbReference type="Proteomes" id="UP000239898">
    <property type="component" value="Unassembled WGS sequence"/>
</dbReference>
<evidence type="ECO:0000313" key="2">
    <source>
        <dbReference type="Proteomes" id="UP000239898"/>
    </source>
</evidence>
<dbReference type="AlphaFoldDB" id="A0A2S6ZDH8"/>
<accession>A0A2S6ZDH8</accession>